<keyword evidence="8" id="KW-0255">Endonuclease</keyword>
<keyword evidence="18" id="KW-0961">Cell wall biogenesis/degradation</keyword>
<evidence type="ECO:0000256" key="9">
    <source>
        <dbReference type="ARBA" id="ARBA00022763"/>
    </source>
</evidence>
<keyword evidence="13" id="KW-0735">Signal-anchor</keyword>
<keyword evidence="17" id="KW-0234">DNA repair</keyword>
<dbReference type="InterPro" id="IPR006084">
    <property type="entry name" value="XPG/Rad2"/>
</dbReference>
<dbReference type="SUPFAM" id="SSF88723">
    <property type="entry name" value="PIN domain-like"/>
    <property type="match status" value="1"/>
</dbReference>
<dbReference type="SMART" id="SM00279">
    <property type="entry name" value="HhH2"/>
    <property type="match status" value="1"/>
</dbReference>
<feature type="region of interest" description="Disordered" evidence="20">
    <location>
        <begin position="978"/>
        <end position="1066"/>
    </location>
</feature>
<dbReference type="InterPro" id="IPR013320">
    <property type="entry name" value="ConA-like_dom_sf"/>
</dbReference>
<feature type="transmembrane region" description="Helical" evidence="21">
    <location>
        <begin position="444"/>
        <end position="468"/>
    </location>
</feature>
<dbReference type="InterPro" id="IPR029060">
    <property type="entry name" value="PIN-like_dom_sf"/>
</dbReference>
<evidence type="ECO:0000313" key="24">
    <source>
        <dbReference type="Proteomes" id="UP001214415"/>
    </source>
</evidence>
<dbReference type="GO" id="GO:0004527">
    <property type="term" value="F:exonuclease activity"/>
    <property type="evidence" value="ECO:0007669"/>
    <property type="project" value="UniProtKB-KW"/>
</dbReference>
<dbReference type="SUPFAM" id="SSF49899">
    <property type="entry name" value="Concanavalin A-like lectins/glucanases"/>
    <property type="match status" value="2"/>
</dbReference>
<comment type="function">
    <text evidence="19">Structure-specific nuclease with 5'-flap endonuclease and 5'-3' exonuclease activities involved in DNA replication and repair. During DNA replication, cleaves the 5'-overhanging flap structure that is generated by displacement synthesis when DNA polymerase encounters the 5'-end of a downstream Okazaki fragment. It enters the flap from the 5'-end and then tracks to cleave the flap base, leaving a nick for ligation. Also involved in the long patch base excision repair (LP-BER) pathway, by cleaving within the apurinic/apyrimidinic (AP) site-terminated flap. Acts as a genome stabilization factor that prevents flaps from equilibrating into structures that lead to duplications and deletions. Also possesses 5'-3' exonuclease activity on nicked or gapped double-stranded DNA, and exhibits RNase H activity. Also involved in replication and repair of rDNA and in repairing mitochondrial DNA.</text>
</comment>
<dbReference type="SUPFAM" id="SSF47807">
    <property type="entry name" value="5' to 3' exonuclease, C-terminal subdomain"/>
    <property type="match status" value="1"/>
</dbReference>
<dbReference type="PANTHER" id="PTHR31361">
    <property type="entry name" value="BETA-GLUCAN SYNTHESIS-ASSOCIATED PROTEIN KRE6-RELATED"/>
    <property type="match status" value="1"/>
</dbReference>
<dbReference type="PRINTS" id="PR00853">
    <property type="entry name" value="XPGRADSUPER"/>
</dbReference>
<dbReference type="PROSITE" id="PS51762">
    <property type="entry name" value="GH16_2"/>
    <property type="match status" value="2"/>
</dbReference>
<evidence type="ECO:0000256" key="19">
    <source>
        <dbReference type="ARBA" id="ARBA00029382"/>
    </source>
</evidence>
<keyword evidence="16" id="KW-0325">Glycoprotein</keyword>
<dbReference type="Pfam" id="PF00867">
    <property type="entry name" value="XPG_I"/>
    <property type="match status" value="1"/>
</dbReference>
<feature type="domain" description="GH16" evidence="22">
    <location>
        <begin position="519"/>
        <end position="929"/>
    </location>
</feature>
<reference evidence="23" key="1">
    <citation type="submission" date="2023-03" db="EMBL/GenBank/DDBJ databases">
        <title>Mating type loci evolution in Malassezia.</title>
        <authorList>
            <person name="Coelho M.A."/>
        </authorList>
    </citation>
    <scope>NUCLEOTIDE SEQUENCE</scope>
    <source>
        <strain evidence="23">CBS 12830</strain>
    </source>
</reference>
<dbReference type="GO" id="GO:0046872">
    <property type="term" value="F:metal ion binding"/>
    <property type="evidence" value="ECO:0007669"/>
    <property type="project" value="UniProtKB-KW"/>
</dbReference>
<feature type="region of interest" description="Disordered" evidence="20">
    <location>
        <begin position="231"/>
        <end position="257"/>
    </location>
</feature>
<evidence type="ECO:0000313" key="23">
    <source>
        <dbReference type="EMBL" id="WFD23078.1"/>
    </source>
</evidence>
<gene>
    <name evidence="23" type="ORF">MEQU1_001762</name>
</gene>
<dbReference type="InterPro" id="IPR006086">
    <property type="entry name" value="XPG-I_dom"/>
</dbReference>
<dbReference type="Pfam" id="PF03935">
    <property type="entry name" value="SKN1_KRE6_Sbg1"/>
    <property type="match status" value="2"/>
</dbReference>
<evidence type="ECO:0000256" key="7">
    <source>
        <dbReference type="ARBA" id="ARBA00022723"/>
    </source>
</evidence>
<keyword evidence="14 21" id="KW-1133">Transmembrane helix</keyword>
<keyword evidence="12" id="KW-0460">Magnesium</keyword>
<accession>A0AAF0J027</accession>
<evidence type="ECO:0000256" key="21">
    <source>
        <dbReference type="SAM" id="Phobius"/>
    </source>
</evidence>
<evidence type="ECO:0000256" key="4">
    <source>
        <dbReference type="ARBA" id="ARBA00022692"/>
    </source>
</evidence>
<dbReference type="PROSITE" id="PS00841">
    <property type="entry name" value="XPG_1"/>
    <property type="match status" value="1"/>
</dbReference>
<dbReference type="InterPro" id="IPR008918">
    <property type="entry name" value="HhH2"/>
</dbReference>
<evidence type="ECO:0000256" key="15">
    <source>
        <dbReference type="ARBA" id="ARBA00023136"/>
    </source>
</evidence>
<comment type="similarity">
    <text evidence="3">Belongs to the SKN1/KRE6 family.</text>
</comment>
<evidence type="ECO:0000259" key="22">
    <source>
        <dbReference type="PROSITE" id="PS51762"/>
    </source>
</evidence>
<evidence type="ECO:0000256" key="17">
    <source>
        <dbReference type="ARBA" id="ARBA00023204"/>
    </source>
</evidence>
<dbReference type="EMBL" id="CP119902">
    <property type="protein sequence ID" value="WFD23078.1"/>
    <property type="molecule type" value="Genomic_DNA"/>
</dbReference>
<dbReference type="GO" id="GO:0031505">
    <property type="term" value="P:fungal-type cell wall organization"/>
    <property type="evidence" value="ECO:0007669"/>
    <property type="project" value="TreeGrafter"/>
</dbReference>
<keyword evidence="7" id="KW-0479">Metal-binding</keyword>
<sequence>MGIKGLTSLLSDEAPSCIKHLEIKTLFGRKVAIDASMSLYQFLIAVRQADGQQMMSESGEVTSHLLGFFYRTLRMVDYGIKPVYVFDGKPPDLKKEVAPDAEKLDQLARRQVRPTREHNAEVQRLLTLMGIPWIVVYAAGSEDMDTLTFGTPILLKNLTASEQKKLPVTEINLAKALEELDMPMEQFIDLCMLLGCDYLDPIKGVGPKKALKLIREHKSLDQVLEVLHAGERTKKEEGHESDTQADEPSSGAPKKRGIQVPEFWPFQEARHLFQTPQVQDGATVQLKWEHPKTDELVAVEGEPRRGIFPAVDSQQTLSPVNSPNASFNDPDVMNTSMTNPLLDQNSEYQASPGKHHAFESIQKMQSYPVLSSKDSQYSMRMPDAFSNQSLYERNVYQDDMSDDSDALQENPYPWMTMVDVKEADDHLHDPDARLPNKSYEPWRALFNVGTIVILTLAVLMLFAGYPILHQYTVDHQVNDRDKAIHQVISFNFSYPSGFPVARANKTNKFNDKQRMFIDPDTPDDAYELASTFSKNNGRKFKLVFSDEFNTAGRSFYPGEDPFWEAVDLHYWGTNNYEWYDPSAAYTAGGSLRLRLDEHPEHNLNFRGAMLQSWNKFCFRNGILVASVQMPGLANVPGLWPAIWMMGNLGRAGYGASLQGTWPYSYDVCDVGTLMNQTQFNEDHPKGYPAGSPVLGGATMFNQQHETRSLSFLPGQRLSRCTCHGEDHPGPWDDENNQFVGRAAPEIDVFEAQVAGIKNKKLLQVSQSFQIAPYNWQYNVTRENQTKVYDFYEWDDDYSHINLYNGEITQQSLSGINMASQKALQYVAKDQDTETKGNFATYSAEYKGGPDGYVAWTSNGKPAWELYGSALGPDSLSKVGQRQFPKEPMYILLNLGISKNFGDISWDELTPHFPFEMAVDYVRVYQDPDDKEADTTCDPEDMPTADYINRHMEAYTNANLTTWASFCPKTHWSFSVSTMSMGPPPSPHTSVPMNPSENGWADASSGRNTLNVPPPAQTVSTPTPGAPSSHSHLDAPSVAGHSRLGSNASPSTTYHDHFQPMDKAMGHDTESAPYGWMEGVKGHNVDDDLHDPAKPLKGSFEPMRAILNVGTLIILCLALLMLFVGYPLLHHYSKDSDNGDRIGLLNKVLGKGTIYPPKHQSPIQRANSSLSNSFGRDGSMLIDPDTPPKFYEVESTYSLTKGKKLKLVFSDEFNVDGRSFYAGEDPFWEAVDLHYWATGNYEWYDPAAVYTRDGSLRVRLEQHPEHNLHFRGGMLQSWNKFCYRNGLFMARVQLPGFKSVAGLWPAIWTMGNLGRAGYGATTQGTWPYSYDVCDVGTVKNQTFFNPQYPSGWPNGTTELGGATMFNSKHNTRALSFLPGQKLSRCTCKGDDHPGPWDGKAGQYVGRSAPEIDVFEAQTSNNHVSVSQSCQMAPYNWQYNITHDNTSAAYHIFDYQKGTNDINSYNGEVTQQSLSGIHLAEQQAVQHVAEDLDTDPNLDNFATYSMEYQGGPNGYVAWTSGSKPAWELYSEAIIPDSISHVGQRQYPMEPMYLIINLGVSRNFGQVEWEGLKPGFPFEMAVDWVRIYQDPDNIDVGCDPDDMPTSDYINKHMEAYTNANLTVWGGSRENGGYGAVWPRNKLYTKGCDATPTTEPGDPDYPAPLARFVPSASVTAVPGAQGDWIWN</sequence>
<feature type="compositionally biased region" description="Polar residues" evidence="20">
    <location>
        <begin position="987"/>
        <end position="996"/>
    </location>
</feature>
<proteinExistence type="inferred from homology"/>
<feature type="transmembrane region" description="Helical" evidence="21">
    <location>
        <begin position="1104"/>
        <end position="1128"/>
    </location>
</feature>
<keyword evidence="4 21" id="KW-0812">Transmembrane</keyword>
<evidence type="ECO:0000256" key="11">
    <source>
        <dbReference type="ARBA" id="ARBA00022839"/>
    </source>
</evidence>
<dbReference type="FunFam" id="2.60.120.200:FF:000259">
    <property type="entry name" value="Chromosome 9, whole genome shotgun sequence"/>
    <property type="match status" value="2"/>
</dbReference>
<dbReference type="Pfam" id="PF00752">
    <property type="entry name" value="XPG_N"/>
    <property type="match status" value="1"/>
</dbReference>
<dbReference type="GO" id="GO:0006260">
    <property type="term" value="P:DNA replication"/>
    <property type="evidence" value="ECO:0007669"/>
    <property type="project" value="UniProtKB-KW"/>
</dbReference>
<dbReference type="SMART" id="SM00485">
    <property type="entry name" value="XPGN"/>
    <property type="match status" value="1"/>
</dbReference>
<dbReference type="CDD" id="cd09907">
    <property type="entry name" value="H3TH_FEN1-Euk"/>
    <property type="match status" value="1"/>
</dbReference>
<dbReference type="GO" id="GO:0015926">
    <property type="term" value="F:glucosidase activity"/>
    <property type="evidence" value="ECO:0007669"/>
    <property type="project" value="TreeGrafter"/>
</dbReference>
<dbReference type="GO" id="GO:0004519">
    <property type="term" value="F:endonuclease activity"/>
    <property type="evidence" value="ECO:0007669"/>
    <property type="project" value="UniProtKB-KW"/>
</dbReference>
<evidence type="ECO:0000256" key="16">
    <source>
        <dbReference type="ARBA" id="ARBA00023180"/>
    </source>
</evidence>
<dbReference type="InterPro" id="IPR000757">
    <property type="entry name" value="Beta-glucanase-like"/>
</dbReference>
<dbReference type="Gene3D" id="2.60.120.200">
    <property type="match status" value="4"/>
</dbReference>
<dbReference type="PANTHER" id="PTHR31361:SF1">
    <property type="entry name" value="BETA-GLUCAN SYNTHESIS-ASSOCIATED PROTEIN KRE6-RELATED"/>
    <property type="match status" value="1"/>
</dbReference>
<keyword evidence="5" id="KW-0235">DNA replication</keyword>
<dbReference type="Gene3D" id="1.10.150.20">
    <property type="entry name" value="5' to 3' exonuclease, C-terminal subdomain"/>
    <property type="match status" value="1"/>
</dbReference>
<dbReference type="GO" id="GO:0005886">
    <property type="term" value="C:plasma membrane"/>
    <property type="evidence" value="ECO:0007669"/>
    <property type="project" value="TreeGrafter"/>
</dbReference>
<name>A0AAF0J027_9BASI</name>
<keyword evidence="10" id="KW-0378">Hydrolase</keyword>
<dbReference type="InterPro" id="IPR036279">
    <property type="entry name" value="5-3_exonuclease_C_sf"/>
</dbReference>
<keyword evidence="15 21" id="KW-0472">Membrane</keyword>
<evidence type="ECO:0000256" key="12">
    <source>
        <dbReference type="ARBA" id="ARBA00022842"/>
    </source>
</evidence>
<organism evidence="23 24">
    <name type="scientific">Malassezia equina</name>
    <dbReference type="NCBI Taxonomy" id="1381935"/>
    <lineage>
        <taxon>Eukaryota</taxon>
        <taxon>Fungi</taxon>
        <taxon>Dikarya</taxon>
        <taxon>Basidiomycota</taxon>
        <taxon>Ustilaginomycotina</taxon>
        <taxon>Malasseziomycetes</taxon>
        <taxon>Malasseziales</taxon>
        <taxon>Malasseziaceae</taxon>
        <taxon>Malassezia</taxon>
    </lineage>
</organism>
<keyword evidence="6" id="KW-0540">Nuclease</keyword>
<feature type="compositionally biased region" description="Basic and acidic residues" evidence="20">
    <location>
        <begin position="231"/>
        <end position="242"/>
    </location>
</feature>
<protein>
    <recommendedName>
        <fullName evidence="22">GH16 domain-containing protein</fullName>
    </recommendedName>
</protein>
<evidence type="ECO:0000256" key="5">
    <source>
        <dbReference type="ARBA" id="ARBA00022705"/>
    </source>
</evidence>
<evidence type="ECO:0000256" key="2">
    <source>
        <dbReference type="ARBA" id="ARBA00004606"/>
    </source>
</evidence>
<feature type="compositionally biased region" description="Basic and acidic residues" evidence="20">
    <location>
        <begin position="1053"/>
        <end position="1066"/>
    </location>
</feature>
<evidence type="ECO:0000256" key="18">
    <source>
        <dbReference type="ARBA" id="ARBA00023316"/>
    </source>
</evidence>
<dbReference type="GO" id="GO:0006078">
    <property type="term" value="P:(1-&gt;6)-beta-D-glucan biosynthetic process"/>
    <property type="evidence" value="ECO:0007669"/>
    <property type="project" value="TreeGrafter"/>
</dbReference>
<evidence type="ECO:0000256" key="20">
    <source>
        <dbReference type="SAM" id="MobiDB-lite"/>
    </source>
</evidence>
<evidence type="ECO:0000256" key="1">
    <source>
        <dbReference type="ARBA" id="ARBA00001946"/>
    </source>
</evidence>
<dbReference type="FunFam" id="3.40.50.1010:FF:000016">
    <property type="entry name" value="Flap endonuclease 1"/>
    <property type="match status" value="1"/>
</dbReference>
<keyword evidence="9" id="KW-0227">DNA damage</keyword>
<comment type="cofactor">
    <cofactor evidence="1">
        <name>Mg(2+)</name>
        <dbReference type="ChEBI" id="CHEBI:18420"/>
    </cofactor>
</comment>
<feature type="domain" description="GH16" evidence="22">
    <location>
        <begin position="1183"/>
        <end position="1590"/>
    </location>
</feature>
<feature type="compositionally biased region" description="Polar residues" evidence="20">
    <location>
        <begin position="1004"/>
        <end position="1029"/>
    </location>
</feature>
<dbReference type="GO" id="GO:0005789">
    <property type="term" value="C:endoplasmic reticulum membrane"/>
    <property type="evidence" value="ECO:0007669"/>
    <property type="project" value="TreeGrafter"/>
</dbReference>
<feature type="compositionally biased region" description="Polar residues" evidence="20">
    <location>
        <begin position="1043"/>
        <end position="1052"/>
    </location>
</feature>
<evidence type="ECO:0000256" key="10">
    <source>
        <dbReference type="ARBA" id="ARBA00022801"/>
    </source>
</evidence>
<dbReference type="InterPro" id="IPR006085">
    <property type="entry name" value="XPG_DNA_repair_N"/>
</dbReference>
<dbReference type="Gene3D" id="3.40.50.1010">
    <property type="entry name" value="5'-nuclease"/>
    <property type="match status" value="1"/>
</dbReference>
<keyword evidence="11" id="KW-0269">Exonuclease</keyword>
<evidence type="ECO:0000256" key="14">
    <source>
        <dbReference type="ARBA" id="ARBA00022989"/>
    </source>
</evidence>
<evidence type="ECO:0000256" key="13">
    <source>
        <dbReference type="ARBA" id="ARBA00022968"/>
    </source>
</evidence>
<dbReference type="SMART" id="SM00484">
    <property type="entry name" value="XPGI"/>
    <property type="match status" value="1"/>
</dbReference>
<evidence type="ECO:0000256" key="3">
    <source>
        <dbReference type="ARBA" id="ARBA00010962"/>
    </source>
</evidence>
<dbReference type="Proteomes" id="UP001214415">
    <property type="component" value="Chromosome 3"/>
</dbReference>
<keyword evidence="24" id="KW-1185">Reference proteome</keyword>
<evidence type="ECO:0000256" key="8">
    <source>
        <dbReference type="ARBA" id="ARBA00022759"/>
    </source>
</evidence>
<dbReference type="InterPro" id="IPR005629">
    <property type="entry name" value="Skn1/Kre6/Sbg1"/>
</dbReference>
<dbReference type="CDD" id="cd09867">
    <property type="entry name" value="PIN_FEN1"/>
    <property type="match status" value="1"/>
</dbReference>
<evidence type="ECO:0000256" key="6">
    <source>
        <dbReference type="ARBA" id="ARBA00022722"/>
    </source>
</evidence>
<dbReference type="InterPro" id="IPR019974">
    <property type="entry name" value="XPG_CS"/>
</dbReference>
<dbReference type="GO" id="GO:0003677">
    <property type="term" value="F:DNA binding"/>
    <property type="evidence" value="ECO:0007669"/>
    <property type="project" value="InterPro"/>
</dbReference>
<comment type="subcellular location">
    <subcellularLocation>
        <location evidence="2">Membrane</location>
        <topology evidence="2">Single-pass type II membrane protein</topology>
    </subcellularLocation>
</comment>
<dbReference type="GO" id="GO:0006281">
    <property type="term" value="P:DNA repair"/>
    <property type="evidence" value="ECO:0007669"/>
    <property type="project" value="UniProtKB-KW"/>
</dbReference>